<protein>
    <submittedName>
        <fullName evidence="1">Uncharacterized protein</fullName>
    </submittedName>
</protein>
<accession>A0A8E2E554</accession>
<dbReference type="AlphaFoldDB" id="A0A8E2E554"/>
<dbReference type="OrthoDB" id="2157530at2759"/>
<dbReference type="EMBL" id="KV745132">
    <property type="protein sequence ID" value="OCK77383.1"/>
    <property type="molecule type" value="Genomic_DNA"/>
</dbReference>
<reference evidence="1 2" key="1">
    <citation type="journal article" date="2016" name="Nat. Commun.">
        <title>Ectomycorrhizal ecology is imprinted in the genome of the dominant symbiotic fungus Cenococcum geophilum.</title>
        <authorList>
            <consortium name="DOE Joint Genome Institute"/>
            <person name="Peter M."/>
            <person name="Kohler A."/>
            <person name="Ohm R.A."/>
            <person name="Kuo A."/>
            <person name="Krutzmann J."/>
            <person name="Morin E."/>
            <person name="Arend M."/>
            <person name="Barry K.W."/>
            <person name="Binder M."/>
            <person name="Choi C."/>
            <person name="Clum A."/>
            <person name="Copeland A."/>
            <person name="Grisel N."/>
            <person name="Haridas S."/>
            <person name="Kipfer T."/>
            <person name="LaButti K."/>
            <person name="Lindquist E."/>
            <person name="Lipzen A."/>
            <person name="Maire R."/>
            <person name="Meier B."/>
            <person name="Mihaltcheva S."/>
            <person name="Molinier V."/>
            <person name="Murat C."/>
            <person name="Poggeler S."/>
            <person name="Quandt C.A."/>
            <person name="Sperisen C."/>
            <person name="Tritt A."/>
            <person name="Tisserant E."/>
            <person name="Crous P.W."/>
            <person name="Henrissat B."/>
            <person name="Nehls U."/>
            <person name="Egli S."/>
            <person name="Spatafora J.W."/>
            <person name="Grigoriev I.V."/>
            <person name="Martin F.M."/>
        </authorList>
    </citation>
    <scope>NUCLEOTIDE SEQUENCE [LARGE SCALE GENOMIC DNA]</scope>
    <source>
        <strain evidence="1 2">CBS 459.81</strain>
    </source>
</reference>
<name>A0A8E2E554_9PEZI</name>
<dbReference type="Proteomes" id="UP000250266">
    <property type="component" value="Unassembled WGS sequence"/>
</dbReference>
<gene>
    <name evidence="1" type="ORF">K432DRAFT_121199</name>
</gene>
<organism evidence="1 2">
    <name type="scientific">Lepidopterella palustris CBS 459.81</name>
    <dbReference type="NCBI Taxonomy" id="1314670"/>
    <lineage>
        <taxon>Eukaryota</taxon>
        <taxon>Fungi</taxon>
        <taxon>Dikarya</taxon>
        <taxon>Ascomycota</taxon>
        <taxon>Pezizomycotina</taxon>
        <taxon>Dothideomycetes</taxon>
        <taxon>Pleosporomycetidae</taxon>
        <taxon>Mytilinidiales</taxon>
        <taxon>Argynnaceae</taxon>
        <taxon>Lepidopterella</taxon>
    </lineage>
</organism>
<proteinExistence type="predicted"/>
<sequence length="154" mass="17803">MLHAYAGPASCGKILWDFIQGQVKGPYDWRKEKAFGEDSQLPLVLPRLGIPRHSGSPRVDMVWGNIVLPLDFVISPFISVCRIARSAEEGDWHNRIKKTRGFAPLRDIYRDRKAHRKNELDFFNVLWHAREHLKTTGPRDCVFAFLAVNKVYRC</sequence>
<keyword evidence="2" id="KW-1185">Reference proteome</keyword>
<evidence type="ECO:0000313" key="1">
    <source>
        <dbReference type="EMBL" id="OCK77383.1"/>
    </source>
</evidence>
<evidence type="ECO:0000313" key="2">
    <source>
        <dbReference type="Proteomes" id="UP000250266"/>
    </source>
</evidence>